<sequence length="157" mass="16258">MRMSQAFPSEFVTAADLSGRPVQLTMGVVELKAVGRDKEIKPVLYFKGASKGMVLNKTNSNAIVSMYGDNSDMWAGQTITIYPTTTDMAGDIVPCIRVQAPGVAAAALPGPMPGSNEPFPADPPAAGGANPNAPLPTDPPAGEAFPSDPLAGDKVTW</sequence>
<name>A0A0F9EHL9_9ZZZZ</name>
<evidence type="ECO:0000256" key="1">
    <source>
        <dbReference type="SAM" id="MobiDB-lite"/>
    </source>
</evidence>
<dbReference type="AlphaFoldDB" id="A0A0F9EHL9"/>
<feature type="region of interest" description="Disordered" evidence="1">
    <location>
        <begin position="109"/>
        <end position="157"/>
    </location>
</feature>
<gene>
    <name evidence="2" type="ORF">LCGC14_2074560</name>
</gene>
<proteinExistence type="predicted"/>
<reference evidence="2" key="1">
    <citation type="journal article" date="2015" name="Nature">
        <title>Complex archaea that bridge the gap between prokaryotes and eukaryotes.</title>
        <authorList>
            <person name="Spang A."/>
            <person name="Saw J.H."/>
            <person name="Jorgensen S.L."/>
            <person name="Zaremba-Niedzwiedzka K."/>
            <person name="Martijn J."/>
            <person name="Lind A.E."/>
            <person name="van Eijk R."/>
            <person name="Schleper C."/>
            <person name="Guy L."/>
            <person name="Ettema T.J."/>
        </authorList>
    </citation>
    <scope>NUCLEOTIDE SEQUENCE</scope>
</reference>
<comment type="caution">
    <text evidence="2">The sequence shown here is derived from an EMBL/GenBank/DDBJ whole genome shotgun (WGS) entry which is preliminary data.</text>
</comment>
<dbReference type="EMBL" id="LAZR01024947">
    <property type="protein sequence ID" value="KKL73474.1"/>
    <property type="molecule type" value="Genomic_DNA"/>
</dbReference>
<protein>
    <submittedName>
        <fullName evidence="2">Uncharacterized protein</fullName>
    </submittedName>
</protein>
<organism evidence="2">
    <name type="scientific">marine sediment metagenome</name>
    <dbReference type="NCBI Taxonomy" id="412755"/>
    <lineage>
        <taxon>unclassified sequences</taxon>
        <taxon>metagenomes</taxon>
        <taxon>ecological metagenomes</taxon>
    </lineage>
</organism>
<accession>A0A0F9EHL9</accession>
<evidence type="ECO:0000313" key="2">
    <source>
        <dbReference type="EMBL" id="KKL73474.1"/>
    </source>
</evidence>